<dbReference type="Pfam" id="PF02515">
    <property type="entry name" value="CoA_transf_3"/>
    <property type="match status" value="1"/>
</dbReference>
<dbReference type="EC" id="2.8.3.19" evidence="1"/>
<dbReference type="SUPFAM" id="SSF89796">
    <property type="entry name" value="CoA-transferase family III (CaiB/BaiF)"/>
    <property type="match status" value="1"/>
</dbReference>
<keyword evidence="2" id="KW-1185">Reference proteome</keyword>
<dbReference type="Proteomes" id="UP000464524">
    <property type="component" value="Chromosome"/>
</dbReference>
<dbReference type="OrthoDB" id="9058532at2"/>
<dbReference type="KEGG" id="pmes:FX988_04173"/>
<evidence type="ECO:0000313" key="2">
    <source>
        <dbReference type="Proteomes" id="UP000464524"/>
    </source>
</evidence>
<accession>A0A857JR22</accession>
<organism evidence="1 2">
    <name type="scientific">Paraglaciecola mesophila</name>
    <dbReference type="NCBI Taxonomy" id="197222"/>
    <lineage>
        <taxon>Bacteria</taxon>
        <taxon>Pseudomonadati</taxon>
        <taxon>Pseudomonadota</taxon>
        <taxon>Gammaproteobacteria</taxon>
        <taxon>Alteromonadales</taxon>
        <taxon>Alteromonadaceae</taxon>
        <taxon>Paraglaciecola</taxon>
    </lineage>
</organism>
<dbReference type="InterPro" id="IPR044855">
    <property type="entry name" value="CoA-Trfase_III_dom3_sf"/>
</dbReference>
<dbReference type="RefSeq" id="WP_160181946.1">
    <property type="nucleotide sequence ID" value="NZ_CP047656.1"/>
</dbReference>
<dbReference type="Gene3D" id="3.40.50.10540">
    <property type="entry name" value="Crotonobetainyl-coa:carnitine coa-transferase, domain 1"/>
    <property type="match status" value="1"/>
</dbReference>
<name>A0A857JR22_9ALTE</name>
<proteinExistence type="predicted"/>
<sequence>MKLKGLRVLDLSLFLPGPHFTMMMADHGAEVLSLEPPTGEPVREIGLKQNGQSVWFRNVFRGKKSINLNLKSTKGKEAFYKLCETVDVLVEAFRPGVVERLGIDFDTIAKINPKLVYCSISAYGQTGPKRLNPAHDLSIQADSGAVQINQGQDAKPAQPGMPVADMAGSLMAFSGVLMALLRCQQTGKGDYLDISMQDSLVAWYANVMGPPFAENRSPEPKEERSWGGAAMYNIYQTADDRYFTLGGSELKFASNLLTALGREDLISLCRLPPGAGQAPVKAFLETRFLEKPLDYWEEFLANIDVCWSPVRSLNEAIRDEHLLQRDMLLTDEQGNLHLGVPVKYRREPAQPNLGLPAFSQDTQAVLAELGYSEQDITHMRNENAFI</sequence>
<dbReference type="InterPro" id="IPR023606">
    <property type="entry name" value="CoA-Trfase_III_dom_1_sf"/>
</dbReference>
<dbReference type="AlphaFoldDB" id="A0A857JR22"/>
<dbReference type="PANTHER" id="PTHR48228:SF5">
    <property type="entry name" value="ALPHA-METHYLACYL-COA RACEMASE"/>
    <property type="match status" value="1"/>
</dbReference>
<dbReference type="EMBL" id="CP047656">
    <property type="protein sequence ID" value="QHJ13892.1"/>
    <property type="molecule type" value="Genomic_DNA"/>
</dbReference>
<dbReference type="InterPro" id="IPR050509">
    <property type="entry name" value="CoA-transferase_III"/>
</dbReference>
<dbReference type="GO" id="GO:0016740">
    <property type="term" value="F:transferase activity"/>
    <property type="evidence" value="ECO:0007669"/>
    <property type="project" value="UniProtKB-KW"/>
</dbReference>
<gene>
    <name evidence="1" type="ORF">FX988_04173</name>
</gene>
<evidence type="ECO:0000313" key="1">
    <source>
        <dbReference type="EMBL" id="QHJ13892.1"/>
    </source>
</evidence>
<dbReference type="Gene3D" id="3.30.1540.10">
    <property type="entry name" value="formyl-coa transferase, domain 3"/>
    <property type="match status" value="1"/>
</dbReference>
<dbReference type="PANTHER" id="PTHR48228">
    <property type="entry name" value="SUCCINYL-COA--D-CITRAMALATE COA-TRANSFERASE"/>
    <property type="match status" value="1"/>
</dbReference>
<protein>
    <submittedName>
        <fullName evidence="1">Acetyl-CoA:oxalate CoA-transferase</fullName>
        <ecNumber evidence="1">2.8.3.19</ecNumber>
    </submittedName>
</protein>
<dbReference type="InterPro" id="IPR003673">
    <property type="entry name" value="CoA-Trfase_fam_III"/>
</dbReference>
<reference evidence="1 2" key="1">
    <citation type="submission" date="2019-12" db="EMBL/GenBank/DDBJ databases">
        <title>Genome sequencing and assembly of endphytes of Porphyra tenera.</title>
        <authorList>
            <person name="Park J.M."/>
            <person name="Shin R."/>
            <person name="Jo S.H."/>
        </authorList>
    </citation>
    <scope>NUCLEOTIDE SEQUENCE [LARGE SCALE GENOMIC DNA]</scope>
    <source>
        <strain evidence="1 2">GPM4</strain>
    </source>
</reference>
<keyword evidence="1" id="KW-0808">Transferase</keyword>